<evidence type="ECO:0000313" key="1">
    <source>
        <dbReference type="EMBL" id="KAI9192337.1"/>
    </source>
</evidence>
<comment type="caution">
    <text evidence="1">The sequence shown here is derived from an EMBL/GenBank/DDBJ whole genome shotgun (WGS) entry which is preliminary data.</text>
</comment>
<accession>A0AAD5JB77</accession>
<evidence type="ECO:0000313" key="2">
    <source>
        <dbReference type="Proteomes" id="UP001064489"/>
    </source>
</evidence>
<dbReference type="AlphaFoldDB" id="A0AAD5JB77"/>
<protein>
    <submittedName>
        <fullName evidence="1">Uncharacterized protein</fullName>
    </submittedName>
</protein>
<reference evidence="1" key="1">
    <citation type="journal article" date="2022" name="Plant J.">
        <title>Strategies of tolerance reflected in two North American maple genomes.</title>
        <authorList>
            <person name="McEvoy S.L."/>
            <person name="Sezen U.U."/>
            <person name="Trouern-Trend A."/>
            <person name="McMahon S.M."/>
            <person name="Schaberg P.G."/>
            <person name="Yang J."/>
            <person name="Wegrzyn J.L."/>
            <person name="Swenson N.G."/>
        </authorList>
    </citation>
    <scope>NUCLEOTIDE SEQUENCE</scope>
    <source>
        <strain evidence="1">91603</strain>
    </source>
</reference>
<reference evidence="1" key="2">
    <citation type="submission" date="2023-02" db="EMBL/GenBank/DDBJ databases">
        <authorList>
            <person name="Swenson N.G."/>
            <person name="Wegrzyn J.L."/>
            <person name="Mcevoy S.L."/>
        </authorList>
    </citation>
    <scope>NUCLEOTIDE SEQUENCE</scope>
    <source>
        <strain evidence="1">91603</strain>
        <tissue evidence="1">Leaf</tissue>
    </source>
</reference>
<keyword evidence="2" id="KW-1185">Reference proteome</keyword>
<sequence length="122" mass="13921">MTTDDSAVWTFLSGTLSTLWKHTGIHLRWSHGLRSFPGLRDSQVEPPELCTLKIPPLIMEVDGQIVDLMKKRELERPEKIELMGSEEKIELEGLEESIVLEGPKEMVKGIQQKGQEERIDLI</sequence>
<dbReference type="EMBL" id="JAJSOW010000004">
    <property type="protein sequence ID" value="KAI9192337.1"/>
    <property type="molecule type" value="Genomic_DNA"/>
</dbReference>
<gene>
    <name evidence="1" type="ORF">LWI28_021373</name>
</gene>
<dbReference type="Proteomes" id="UP001064489">
    <property type="component" value="Chromosome 6"/>
</dbReference>
<name>A0AAD5JB77_ACENE</name>
<proteinExistence type="predicted"/>
<organism evidence="1 2">
    <name type="scientific">Acer negundo</name>
    <name type="common">Box elder</name>
    <dbReference type="NCBI Taxonomy" id="4023"/>
    <lineage>
        <taxon>Eukaryota</taxon>
        <taxon>Viridiplantae</taxon>
        <taxon>Streptophyta</taxon>
        <taxon>Embryophyta</taxon>
        <taxon>Tracheophyta</taxon>
        <taxon>Spermatophyta</taxon>
        <taxon>Magnoliopsida</taxon>
        <taxon>eudicotyledons</taxon>
        <taxon>Gunneridae</taxon>
        <taxon>Pentapetalae</taxon>
        <taxon>rosids</taxon>
        <taxon>malvids</taxon>
        <taxon>Sapindales</taxon>
        <taxon>Sapindaceae</taxon>
        <taxon>Hippocastanoideae</taxon>
        <taxon>Acereae</taxon>
        <taxon>Acer</taxon>
    </lineage>
</organism>